<keyword evidence="1 4" id="KW-0349">Heme</keyword>
<sequence length="262" mass="29107">MNLSFKTGDELILFLILVILVIFAIVILFVVFGIFRALKQIDAERSGKVIEAFSFNTWWKGLTGAVPLEKEEVILLNHNYDGIRELDNHLPPWWKYLFYATIVFAVIYMLDYHVWASSPLQEEEYTQEVAVAQKQIEEYQAKNANSIDEKTVKLLVSDAKVVAKGKEIFTGKCVACHGAAGEGGVGPNLTDEYWLHGGTINDIFKTIKNGVPEKGMIAWKATLKPNEIQDVANYIVSIKGTNPANAKAPQGEKVAADSTATK</sequence>
<keyword evidence="3 4" id="KW-0408">Iron</keyword>
<dbReference type="InterPro" id="IPR036909">
    <property type="entry name" value="Cyt_c-like_dom_sf"/>
</dbReference>
<keyword evidence="6" id="KW-0472">Membrane</keyword>
<name>A0A916YS57_9BACT</name>
<evidence type="ECO:0000259" key="7">
    <source>
        <dbReference type="PROSITE" id="PS51007"/>
    </source>
</evidence>
<dbReference type="AlphaFoldDB" id="A0A916YS57"/>
<evidence type="ECO:0000256" key="4">
    <source>
        <dbReference type="PROSITE-ProRule" id="PRU00433"/>
    </source>
</evidence>
<proteinExistence type="predicted"/>
<dbReference type="PANTHER" id="PTHR33751">
    <property type="entry name" value="CBB3-TYPE CYTOCHROME C OXIDASE SUBUNIT FIXP"/>
    <property type="match status" value="1"/>
</dbReference>
<keyword evidence="2 4" id="KW-0479">Metal-binding</keyword>
<keyword evidence="9" id="KW-1185">Reference proteome</keyword>
<dbReference type="InterPro" id="IPR032858">
    <property type="entry name" value="CcoP_N"/>
</dbReference>
<dbReference type="SUPFAM" id="SSF46626">
    <property type="entry name" value="Cytochrome c"/>
    <property type="match status" value="1"/>
</dbReference>
<dbReference type="RefSeq" id="WP_188766289.1">
    <property type="nucleotide sequence ID" value="NZ_BMKK01000004.1"/>
</dbReference>
<reference evidence="8" key="1">
    <citation type="journal article" date="2014" name="Int. J. Syst. Evol. Microbiol.">
        <title>Complete genome sequence of Corynebacterium casei LMG S-19264T (=DSM 44701T), isolated from a smear-ripened cheese.</title>
        <authorList>
            <consortium name="US DOE Joint Genome Institute (JGI-PGF)"/>
            <person name="Walter F."/>
            <person name="Albersmeier A."/>
            <person name="Kalinowski J."/>
            <person name="Ruckert C."/>
        </authorList>
    </citation>
    <scope>NUCLEOTIDE SEQUENCE</scope>
    <source>
        <strain evidence="8">CGMCC 1.15958</strain>
    </source>
</reference>
<evidence type="ECO:0000256" key="6">
    <source>
        <dbReference type="SAM" id="Phobius"/>
    </source>
</evidence>
<dbReference type="GO" id="GO:0020037">
    <property type="term" value="F:heme binding"/>
    <property type="evidence" value="ECO:0007669"/>
    <property type="project" value="InterPro"/>
</dbReference>
<feature type="coiled-coil region" evidence="5">
    <location>
        <begin position="122"/>
        <end position="149"/>
    </location>
</feature>
<comment type="caution">
    <text evidence="8">The sequence shown here is derived from an EMBL/GenBank/DDBJ whole genome shotgun (WGS) entry which is preliminary data.</text>
</comment>
<organism evidence="8 9">
    <name type="scientific">Emticicia aquatilis</name>
    <dbReference type="NCBI Taxonomy" id="1537369"/>
    <lineage>
        <taxon>Bacteria</taxon>
        <taxon>Pseudomonadati</taxon>
        <taxon>Bacteroidota</taxon>
        <taxon>Cytophagia</taxon>
        <taxon>Cytophagales</taxon>
        <taxon>Leadbetterellaceae</taxon>
        <taxon>Emticicia</taxon>
    </lineage>
</organism>
<evidence type="ECO:0000256" key="2">
    <source>
        <dbReference type="ARBA" id="ARBA00022723"/>
    </source>
</evidence>
<keyword evidence="6" id="KW-1133">Transmembrane helix</keyword>
<dbReference type="PANTHER" id="PTHR33751:SF1">
    <property type="entry name" value="CBB3-TYPE CYTOCHROME C OXIDASE SUBUNIT FIXP"/>
    <property type="match status" value="1"/>
</dbReference>
<evidence type="ECO:0000256" key="5">
    <source>
        <dbReference type="SAM" id="Coils"/>
    </source>
</evidence>
<dbReference type="PROSITE" id="PS51007">
    <property type="entry name" value="CYTC"/>
    <property type="match status" value="1"/>
</dbReference>
<dbReference type="InterPro" id="IPR038414">
    <property type="entry name" value="CcoP_N_sf"/>
</dbReference>
<keyword evidence="6" id="KW-0812">Transmembrane</keyword>
<dbReference type="Pfam" id="PF13442">
    <property type="entry name" value="Cytochrome_CBB3"/>
    <property type="match status" value="1"/>
</dbReference>
<gene>
    <name evidence="8" type="ORF">GCM10011514_23610</name>
</gene>
<reference evidence="8" key="2">
    <citation type="submission" date="2020-09" db="EMBL/GenBank/DDBJ databases">
        <authorList>
            <person name="Sun Q."/>
            <person name="Zhou Y."/>
        </authorList>
    </citation>
    <scope>NUCLEOTIDE SEQUENCE</scope>
    <source>
        <strain evidence="8">CGMCC 1.15958</strain>
    </source>
</reference>
<evidence type="ECO:0000256" key="1">
    <source>
        <dbReference type="ARBA" id="ARBA00022617"/>
    </source>
</evidence>
<evidence type="ECO:0000313" key="8">
    <source>
        <dbReference type="EMBL" id="GGD58919.1"/>
    </source>
</evidence>
<protein>
    <recommendedName>
        <fullName evidence="7">Cytochrome c domain-containing protein</fullName>
    </recommendedName>
</protein>
<feature type="domain" description="Cytochrome c" evidence="7">
    <location>
        <begin position="160"/>
        <end position="239"/>
    </location>
</feature>
<keyword evidence="5" id="KW-0175">Coiled coil</keyword>
<accession>A0A916YS57</accession>
<dbReference type="InterPro" id="IPR009056">
    <property type="entry name" value="Cyt_c-like_dom"/>
</dbReference>
<feature type="transmembrane region" description="Helical" evidence="6">
    <location>
        <begin position="12"/>
        <end position="35"/>
    </location>
</feature>
<dbReference type="GO" id="GO:0046872">
    <property type="term" value="F:metal ion binding"/>
    <property type="evidence" value="ECO:0007669"/>
    <property type="project" value="UniProtKB-KW"/>
</dbReference>
<dbReference type="InterPro" id="IPR050597">
    <property type="entry name" value="Cytochrome_c_Oxidase_Subunit"/>
</dbReference>
<dbReference type="Pfam" id="PF14715">
    <property type="entry name" value="FixP_N"/>
    <property type="match status" value="1"/>
</dbReference>
<dbReference type="GO" id="GO:0009055">
    <property type="term" value="F:electron transfer activity"/>
    <property type="evidence" value="ECO:0007669"/>
    <property type="project" value="InterPro"/>
</dbReference>
<feature type="transmembrane region" description="Helical" evidence="6">
    <location>
        <begin position="96"/>
        <end position="115"/>
    </location>
</feature>
<evidence type="ECO:0000256" key="3">
    <source>
        <dbReference type="ARBA" id="ARBA00023004"/>
    </source>
</evidence>
<evidence type="ECO:0000313" key="9">
    <source>
        <dbReference type="Proteomes" id="UP000609064"/>
    </source>
</evidence>
<dbReference type="Gene3D" id="6.10.280.130">
    <property type="match status" value="1"/>
</dbReference>
<dbReference type="Gene3D" id="1.10.760.10">
    <property type="entry name" value="Cytochrome c-like domain"/>
    <property type="match status" value="1"/>
</dbReference>
<dbReference type="Proteomes" id="UP000609064">
    <property type="component" value="Unassembled WGS sequence"/>
</dbReference>
<dbReference type="EMBL" id="BMKK01000004">
    <property type="protein sequence ID" value="GGD58919.1"/>
    <property type="molecule type" value="Genomic_DNA"/>
</dbReference>